<evidence type="ECO:0000256" key="1">
    <source>
        <dbReference type="ARBA" id="ARBA00004496"/>
    </source>
</evidence>
<keyword evidence="4 8" id="KW-0251">Elongation factor</keyword>
<dbReference type="GO" id="GO:0005737">
    <property type="term" value="C:cytoplasm"/>
    <property type="evidence" value="ECO:0007669"/>
    <property type="project" value="UniProtKB-SubCell"/>
</dbReference>
<evidence type="ECO:0000313" key="8">
    <source>
        <dbReference type="EMBL" id="EHB14546.1"/>
    </source>
</evidence>
<sequence length="232" mass="24654">MPWFKGWKGTCKDGNASGTMLLEALDCILPPSCSTDKPLQLPLHDFCKIGGIGTIPVGQVSTCILKSGVLVTFAPVNVTIEVKSVEIHHGTLSEVLPGYIVGSKVKNMFVKDVHCGNIAGNGKNDPPMEVAGFSAQVIILNHPGQISAGYASVLDCHTAHMACKFAGLKEKIDHQSGKPMCIESFSDYIPRGHFAVRDMRQTVAVGVIKAEDKKAAGAGKVTKSAQKAQKVK</sequence>
<keyword evidence="2" id="KW-0963">Cytoplasm</keyword>
<keyword evidence="6" id="KW-0342">GTP-binding</keyword>
<evidence type="ECO:0000259" key="7">
    <source>
        <dbReference type="Pfam" id="PF22594"/>
    </source>
</evidence>
<dbReference type="InParanoid" id="G5BZ35"/>
<reference evidence="8 9" key="1">
    <citation type="journal article" date="2011" name="Nature">
        <title>Genome sequencing reveals insights into physiology and longevity of the naked mole rat.</title>
        <authorList>
            <person name="Kim E.B."/>
            <person name="Fang X."/>
            <person name="Fushan A.A."/>
            <person name="Huang Z."/>
            <person name="Lobanov A.V."/>
            <person name="Han L."/>
            <person name="Marino S.M."/>
            <person name="Sun X."/>
            <person name="Turanov A.A."/>
            <person name="Yang P."/>
            <person name="Yim S.H."/>
            <person name="Zhao X."/>
            <person name="Kasaikina M.V."/>
            <person name="Stoletzki N."/>
            <person name="Peng C."/>
            <person name="Polak P."/>
            <person name="Xiong Z."/>
            <person name="Kiezun A."/>
            <person name="Zhu Y."/>
            <person name="Chen Y."/>
            <person name="Kryukov G.V."/>
            <person name="Zhang Q."/>
            <person name="Peshkin L."/>
            <person name="Yang L."/>
            <person name="Bronson R.T."/>
            <person name="Buffenstein R."/>
            <person name="Wang B."/>
            <person name="Han C."/>
            <person name="Li Q."/>
            <person name="Chen L."/>
            <person name="Zhao W."/>
            <person name="Sunyaev S.R."/>
            <person name="Park T.J."/>
            <person name="Zhang G."/>
            <person name="Wang J."/>
            <person name="Gladyshev V.N."/>
        </authorList>
    </citation>
    <scope>NUCLEOTIDE SEQUENCE [LARGE SCALE GENOMIC DNA]</scope>
</reference>
<dbReference type="GO" id="GO:0003746">
    <property type="term" value="F:translation elongation factor activity"/>
    <property type="evidence" value="ECO:0007669"/>
    <property type="project" value="UniProtKB-KW"/>
</dbReference>
<dbReference type="InterPro" id="IPR009000">
    <property type="entry name" value="Transl_B-barrel_sf"/>
</dbReference>
<evidence type="ECO:0000313" key="9">
    <source>
        <dbReference type="Proteomes" id="UP000006813"/>
    </source>
</evidence>
<comment type="subcellular location">
    <subcellularLocation>
        <location evidence="1">Cytoplasm</location>
    </subcellularLocation>
</comment>
<dbReference type="GO" id="GO:0005525">
    <property type="term" value="F:GTP binding"/>
    <property type="evidence" value="ECO:0007669"/>
    <property type="project" value="UniProtKB-KW"/>
</dbReference>
<protein>
    <submittedName>
        <fullName evidence="8">Elongation factor 1-alpha 1</fullName>
    </submittedName>
</protein>
<keyword evidence="3" id="KW-0547">Nucleotide-binding</keyword>
<dbReference type="FunFam" id="2.40.30.10:FF:000003">
    <property type="entry name" value="Elongation factor 1-alpha"/>
    <property type="match status" value="1"/>
</dbReference>
<organism evidence="8 9">
    <name type="scientific">Heterocephalus glaber</name>
    <name type="common">Naked mole rat</name>
    <dbReference type="NCBI Taxonomy" id="10181"/>
    <lineage>
        <taxon>Eukaryota</taxon>
        <taxon>Metazoa</taxon>
        <taxon>Chordata</taxon>
        <taxon>Craniata</taxon>
        <taxon>Vertebrata</taxon>
        <taxon>Euteleostomi</taxon>
        <taxon>Mammalia</taxon>
        <taxon>Eutheria</taxon>
        <taxon>Euarchontoglires</taxon>
        <taxon>Glires</taxon>
        <taxon>Rodentia</taxon>
        <taxon>Hystricomorpha</taxon>
        <taxon>Bathyergidae</taxon>
        <taxon>Heterocephalus</taxon>
    </lineage>
</organism>
<dbReference type="SUPFAM" id="SSF50465">
    <property type="entry name" value="EF-Tu/eEF-1alpha/eIF2-gamma C-terminal domain"/>
    <property type="match status" value="1"/>
</dbReference>
<evidence type="ECO:0000256" key="3">
    <source>
        <dbReference type="ARBA" id="ARBA00022741"/>
    </source>
</evidence>
<evidence type="ECO:0000256" key="6">
    <source>
        <dbReference type="ARBA" id="ARBA00023134"/>
    </source>
</evidence>
<feature type="domain" description="GTP-eEF1A C-terminal" evidence="7">
    <location>
        <begin position="133"/>
        <end position="178"/>
    </location>
</feature>
<dbReference type="AlphaFoldDB" id="G5BZ35"/>
<dbReference type="Proteomes" id="UP000006813">
    <property type="component" value="Unassembled WGS sequence"/>
</dbReference>
<proteinExistence type="predicted"/>
<dbReference type="PANTHER" id="PTHR44830:SF1">
    <property type="entry name" value="TR-TYPE G DOMAIN-CONTAINING PROTEIN"/>
    <property type="match status" value="1"/>
</dbReference>
<dbReference type="Gene3D" id="2.40.30.10">
    <property type="entry name" value="Translation factors"/>
    <property type="match status" value="3"/>
</dbReference>
<dbReference type="PANTHER" id="PTHR44830">
    <property type="entry name" value="ELONGATION FACTOR 1 ALPHA"/>
    <property type="match status" value="1"/>
</dbReference>
<accession>G5BZ35</accession>
<name>G5BZ35_HETGA</name>
<dbReference type="InterPro" id="IPR009001">
    <property type="entry name" value="Transl_elong_EF1A/Init_IF2_C"/>
</dbReference>
<evidence type="ECO:0000256" key="5">
    <source>
        <dbReference type="ARBA" id="ARBA00022917"/>
    </source>
</evidence>
<evidence type="ECO:0000256" key="2">
    <source>
        <dbReference type="ARBA" id="ARBA00022490"/>
    </source>
</evidence>
<dbReference type="STRING" id="10181.G5BZ35"/>
<dbReference type="Pfam" id="PF22594">
    <property type="entry name" value="GTP-eEF1A_C"/>
    <property type="match status" value="1"/>
</dbReference>
<dbReference type="SUPFAM" id="SSF50447">
    <property type="entry name" value="Translation proteins"/>
    <property type="match status" value="1"/>
</dbReference>
<dbReference type="InterPro" id="IPR054696">
    <property type="entry name" value="GTP-eEF1A_C"/>
</dbReference>
<keyword evidence="5" id="KW-0648">Protein biosynthesis</keyword>
<dbReference type="CDD" id="cd03705">
    <property type="entry name" value="EF1_alpha_III"/>
    <property type="match status" value="1"/>
</dbReference>
<dbReference type="EMBL" id="JH172518">
    <property type="protein sequence ID" value="EHB14546.1"/>
    <property type="molecule type" value="Genomic_DNA"/>
</dbReference>
<evidence type="ECO:0000256" key="4">
    <source>
        <dbReference type="ARBA" id="ARBA00022768"/>
    </source>
</evidence>
<gene>
    <name evidence="8" type="ORF">GW7_05383</name>
</gene>